<evidence type="ECO:0000313" key="6">
    <source>
        <dbReference type="EMBL" id="NBH60412.1"/>
    </source>
</evidence>
<name>A0A845QF61_9FIRM</name>
<evidence type="ECO:0000256" key="2">
    <source>
        <dbReference type="ARBA" id="ARBA00023015"/>
    </source>
</evidence>
<evidence type="ECO:0000259" key="5">
    <source>
        <dbReference type="PROSITE" id="PS50937"/>
    </source>
</evidence>
<dbReference type="Pfam" id="PF13411">
    <property type="entry name" value="MerR_1"/>
    <property type="match status" value="1"/>
</dbReference>
<gene>
    <name evidence="6" type="ORF">D0435_01815</name>
</gene>
<organism evidence="6 7">
    <name type="scientific">Anaerotruncus colihominis</name>
    <dbReference type="NCBI Taxonomy" id="169435"/>
    <lineage>
        <taxon>Bacteria</taxon>
        <taxon>Bacillati</taxon>
        <taxon>Bacillota</taxon>
        <taxon>Clostridia</taxon>
        <taxon>Eubacteriales</taxon>
        <taxon>Oscillospiraceae</taxon>
        <taxon>Anaerotruncus</taxon>
    </lineage>
</organism>
<dbReference type="SMART" id="SM00871">
    <property type="entry name" value="AraC_E_bind"/>
    <property type="match status" value="1"/>
</dbReference>
<dbReference type="SUPFAM" id="SSF55136">
    <property type="entry name" value="Probable bacterial effector-binding domain"/>
    <property type="match status" value="1"/>
</dbReference>
<dbReference type="SMART" id="SM00422">
    <property type="entry name" value="HTH_MERR"/>
    <property type="match status" value="1"/>
</dbReference>
<accession>A0A845QF61</accession>
<dbReference type="SUPFAM" id="SSF46955">
    <property type="entry name" value="Putative DNA-binding domain"/>
    <property type="match status" value="1"/>
</dbReference>
<dbReference type="InterPro" id="IPR000551">
    <property type="entry name" value="MerR-type_HTH_dom"/>
</dbReference>
<keyword evidence="3" id="KW-0238">DNA-binding</keyword>
<dbReference type="EMBL" id="QXWK01000001">
    <property type="protein sequence ID" value="NBH60412.1"/>
    <property type="molecule type" value="Genomic_DNA"/>
</dbReference>
<dbReference type="RefSeq" id="WP_160200698.1">
    <property type="nucleotide sequence ID" value="NZ_QXWK01000001.1"/>
</dbReference>
<dbReference type="Gene3D" id="3.20.80.10">
    <property type="entry name" value="Regulatory factor, effector binding domain"/>
    <property type="match status" value="1"/>
</dbReference>
<keyword evidence="7" id="KW-1185">Reference proteome</keyword>
<keyword evidence="1" id="KW-0678">Repressor</keyword>
<keyword evidence="2" id="KW-0805">Transcription regulation</keyword>
<evidence type="ECO:0000256" key="1">
    <source>
        <dbReference type="ARBA" id="ARBA00022491"/>
    </source>
</evidence>
<dbReference type="CDD" id="cd00592">
    <property type="entry name" value="HTH_MerR-like"/>
    <property type="match status" value="1"/>
</dbReference>
<dbReference type="InterPro" id="IPR009061">
    <property type="entry name" value="DNA-bd_dom_put_sf"/>
</dbReference>
<sequence>MKEYYKIGEISALYGIGTDSLRYYEEIGILKPHRDNNGYRMYGIGDIRTLNILRDLRTIGFSMEEIKNHLADFDLAKTLALFQQEISVIDEKMLTLQNLKSQLTDRISEIESHRRSAPGSEQPHVEVLPVRKILKLSERVYRDEDLDFVIKKLQKEHESHLYLIGNSRTGATIPLDFIEKGHYGHFNSAFCIVDKGSFDTTLPAGKYLCATCCGSYQNIPAAWKNFFIHMKKSGYTAESDPLELYMIDNHDTNCEDEYITQLQVKIRG</sequence>
<dbReference type="InterPro" id="IPR047057">
    <property type="entry name" value="MerR_fam"/>
</dbReference>
<keyword evidence="4" id="KW-0804">Transcription</keyword>
<evidence type="ECO:0000256" key="4">
    <source>
        <dbReference type="ARBA" id="ARBA00023163"/>
    </source>
</evidence>
<protein>
    <submittedName>
        <fullName evidence="6">MerR family transcriptional regulator</fullName>
    </submittedName>
</protein>
<dbReference type="Proteomes" id="UP000446866">
    <property type="component" value="Unassembled WGS sequence"/>
</dbReference>
<dbReference type="PANTHER" id="PTHR30204">
    <property type="entry name" value="REDOX-CYCLING DRUG-SENSING TRANSCRIPTIONAL ACTIVATOR SOXR"/>
    <property type="match status" value="1"/>
</dbReference>
<proteinExistence type="predicted"/>
<evidence type="ECO:0000313" key="7">
    <source>
        <dbReference type="Proteomes" id="UP000446866"/>
    </source>
</evidence>
<dbReference type="PROSITE" id="PS50937">
    <property type="entry name" value="HTH_MERR_2"/>
    <property type="match status" value="1"/>
</dbReference>
<dbReference type="InterPro" id="IPR029442">
    <property type="entry name" value="GyrI-like"/>
</dbReference>
<comment type="caution">
    <text evidence="6">The sequence shown here is derived from an EMBL/GenBank/DDBJ whole genome shotgun (WGS) entry which is preliminary data.</text>
</comment>
<feature type="domain" description="HTH merR-type" evidence="5">
    <location>
        <begin position="4"/>
        <end position="72"/>
    </location>
</feature>
<dbReference type="AlphaFoldDB" id="A0A845QF61"/>
<dbReference type="Pfam" id="PF06445">
    <property type="entry name" value="GyrI-like"/>
    <property type="match status" value="1"/>
</dbReference>
<dbReference type="InterPro" id="IPR011256">
    <property type="entry name" value="Reg_factor_effector_dom_sf"/>
</dbReference>
<reference evidence="6 7" key="1">
    <citation type="submission" date="2018-08" db="EMBL/GenBank/DDBJ databases">
        <title>Murine metabolic-syndrome-specific gut microbial biobank.</title>
        <authorList>
            <person name="Liu C."/>
        </authorList>
    </citation>
    <scope>NUCLEOTIDE SEQUENCE [LARGE SCALE GENOMIC DNA]</scope>
    <source>
        <strain evidence="6 7">28</strain>
    </source>
</reference>
<dbReference type="PANTHER" id="PTHR30204:SF69">
    <property type="entry name" value="MERR-FAMILY TRANSCRIPTIONAL REGULATOR"/>
    <property type="match status" value="1"/>
</dbReference>
<evidence type="ECO:0000256" key="3">
    <source>
        <dbReference type="ARBA" id="ARBA00023125"/>
    </source>
</evidence>
<dbReference type="Gene3D" id="1.10.1660.10">
    <property type="match status" value="1"/>
</dbReference>
<dbReference type="GO" id="GO:0003677">
    <property type="term" value="F:DNA binding"/>
    <property type="evidence" value="ECO:0007669"/>
    <property type="project" value="UniProtKB-KW"/>
</dbReference>
<dbReference type="InterPro" id="IPR010499">
    <property type="entry name" value="AraC_E-bd"/>
</dbReference>
<dbReference type="GO" id="GO:0003700">
    <property type="term" value="F:DNA-binding transcription factor activity"/>
    <property type="evidence" value="ECO:0007669"/>
    <property type="project" value="InterPro"/>
</dbReference>